<evidence type="ECO:0000256" key="6">
    <source>
        <dbReference type="SAM" id="SignalP"/>
    </source>
</evidence>
<feature type="domain" description="RagB/SusD" evidence="7">
    <location>
        <begin position="357"/>
        <end position="464"/>
    </location>
</feature>
<evidence type="ECO:0000256" key="2">
    <source>
        <dbReference type="ARBA" id="ARBA00006275"/>
    </source>
</evidence>
<keyword evidence="10" id="KW-1185">Reference proteome</keyword>
<feature type="signal peptide" evidence="6">
    <location>
        <begin position="1"/>
        <end position="25"/>
    </location>
</feature>
<dbReference type="InterPro" id="IPR012944">
    <property type="entry name" value="SusD_RagB_dom"/>
</dbReference>
<evidence type="ECO:0000313" key="10">
    <source>
        <dbReference type="Proteomes" id="UP001597525"/>
    </source>
</evidence>
<dbReference type="InterPro" id="IPR011990">
    <property type="entry name" value="TPR-like_helical_dom_sf"/>
</dbReference>
<evidence type="ECO:0000256" key="1">
    <source>
        <dbReference type="ARBA" id="ARBA00004442"/>
    </source>
</evidence>
<keyword evidence="3 6" id="KW-0732">Signal</keyword>
<name>A0ABW6BEB4_9SPHI</name>
<reference evidence="10" key="1">
    <citation type="journal article" date="2019" name="Int. J. Syst. Evol. Microbiol.">
        <title>The Global Catalogue of Microorganisms (GCM) 10K type strain sequencing project: providing services to taxonomists for standard genome sequencing and annotation.</title>
        <authorList>
            <consortium name="The Broad Institute Genomics Platform"/>
            <consortium name="The Broad Institute Genome Sequencing Center for Infectious Disease"/>
            <person name="Wu L."/>
            <person name="Ma J."/>
        </authorList>
    </citation>
    <scope>NUCLEOTIDE SEQUENCE [LARGE SCALE GENOMIC DNA]</scope>
    <source>
        <strain evidence="10">KCTC 22814</strain>
    </source>
</reference>
<dbReference type="EMBL" id="JBHUPB010000004">
    <property type="protein sequence ID" value="MFD2966778.1"/>
    <property type="molecule type" value="Genomic_DNA"/>
</dbReference>
<comment type="similarity">
    <text evidence="2">Belongs to the SusD family.</text>
</comment>
<dbReference type="RefSeq" id="WP_320182479.1">
    <property type="nucleotide sequence ID" value="NZ_CP138332.1"/>
</dbReference>
<dbReference type="Gene3D" id="1.25.40.390">
    <property type="match status" value="1"/>
</dbReference>
<evidence type="ECO:0000259" key="8">
    <source>
        <dbReference type="Pfam" id="PF14322"/>
    </source>
</evidence>
<comment type="subcellular location">
    <subcellularLocation>
        <location evidence="1">Cell outer membrane</location>
    </subcellularLocation>
</comment>
<accession>A0ABW6BEB4</accession>
<evidence type="ECO:0000256" key="3">
    <source>
        <dbReference type="ARBA" id="ARBA00022729"/>
    </source>
</evidence>
<sequence length="501" mass="57948">MKRKLIYICLSYCSLLLLSCGKNFLDITQIDKLTGNNYWTSKNDVEQYLGGIYGSFRAATMSNIFFPASGDLRCAPIIRTSATAGEGRDYLSFLRTNNLNAIFARLDDFSYFGFDQITKWNTFYKMVQNANILYYELENREMPFLSEADVSRYKAEAVFLRSLAYFFMVRIYGDVPFYTTVNTDPLPRTNMLTVLENISTDLDAHYQDLPWTFDDPSIVAVRAMRGSAIVLNMHINMWIAGFTTADKSANYRKVAELGREIMEENNGAYELLPLSRTREIFKGRTREGLFEIVQNYNFGETFHLSASFSDYVLRAPNKVTPNSYIYYESRFFEKLYPAAQQDLRKVYWFDEYIYNTTGLFQCLKFLNVFMEEGEDANPDDNQMVFRYVDAILLRAEALAELNSDVEAREVVNVVRRRAQAPNITDEGDDLKDAIWWERARELFGEGNFYYDLVRTGKVINSEYTTAPMSVAAYRNGGWTWPIDAAALANNPFMQLNNFWTN</sequence>
<organism evidence="9 10">
    <name type="scientific">Sphingobacterium bambusae</name>
    <dbReference type="NCBI Taxonomy" id="662858"/>
    <lineage>
        <taxon>Bacteria</taxon>
        <taxon>Pseudomonadati</taxon>
        <taxon>Bacteroidota</taxon>
        <taxon>Sphingobacteriia</taxon>
        <taxon>Sphingobacteriales</taxon>
        <taxon>Sphingobacteriaceae</taxon>
        <taxon>Sphingobacterium</taxon>
    </lineage>
</organism>
<proteinExistence type="inferred from homology"/>
<dbReference type="Pfam" id="PF14322">
    <property type="entry name" value="SusD-like_3"/>
    <property type="match status" value="1"/>
</dbReference>
<keyword evidence="5" id="KW-0998">Cell outer membrane</keyword>
<comment type="caution">
    <text evidence="9">The sequence shown here is derived from an EMBL/GenBank/DDBJ whole genome shotgun (WGS) entry which is preliminary data.</text>
</comment>
<dbReference type="SUPFAM" id="SSF48452">
    <property type="entry name" value="TPR-like"/>
    <property type="match status" value="1"/>
</dbReference>
<feature type="chain" id="PRO_5046873880" evidence="6">
    <location>
        <begin position="26"/>
        <end position="501"/>
    </location>
</feature>
<evidence type="ECO:0000256" key="4">
    <source>
        <dbReference type="ARBA" id="ARBA00023136"/>
    </source>
</evidence>
<keyword evidence="4" id="KW-0472">Membrane</keyword>
<gene>
    <name evidence="9" type="ORF">ACFS7Y_05245</name>
</gene>
<feature type="domain" description="SusD-like N-terminal" evidence="8">
    <location>
        <begin position="116"/>
        <end position="214"/>
    </location>
</feature>
<evidence type="ECO:0000256" key="5">
    <source>
        <dbReference type="ARBA" id="ARBA00023237"/>
    </source>
</evidence>
<protein>
    <submittedName>
        <fullName evidence="9">RagB/SusD family nutrient uptake outer membrane protein</fullName>
    </submittedName>
</protein>
<dbReference type="PROSITE" id="PS51257">
    <property type="entry name" value="PROKAR_LIPOPROTEIN"/>
    <property type="match status" value="1"/>
</dbReference>
<dbReference type="Proteomes" id="UP001597525">
    <property type="component" value="Unassembled WGS sequence"/>
</dbReference>
<dbReference type="Pfam" id="PF07980">
    <property type="entry name" value="SusD_RagB"/>
    <property type="match status" value="1"/>
</dbReference>
<evidence type="ECO:0000259" key="7">
    <source>
        <dbReference type="Pfam" id="PF07980"/>
    </source>
</evidence>
<evidence type="ECO:0000313" key="9">
    <source>
        <dbReference type="EMBL" id="MFD2966778.1"/>
    </source>
</evidence>
<dbReference type="InterPro" id="IPR033985">
    <property type="entry name" value="SusD-like_N"/>
</dbReference>